<dbReference type="InterPro" id="IPR036188">
    <property type="entry name" value="FAD/NAD-bd_sf"/>
</dbReference>
<reference evidence="4 5" key="1">
    <citation type="journal article" date="2020" name="Int. J. Syst. Evol. Microbiol.">
        <title>Novel acetic acid bacteria from cider fermentations: Acetobacter conturbans sp. nov. and Acetobacter fallax sp. nov.</title>
        <authorList>
            <person name="Sombolestani A.S."/>
            <person name="Cleenwerck I."/>
            <person name="Cnockaert M."/>
            <person name="Borremans W."/>
            <person name="Wieme A.D."/>
            <person name="De Vuyst L."/>
            <person name="Vandamme P."/>
        </authorList>
    </citation>
    <scope>NUCLEOTIDE SEQUENCE [LARGE SCALE GENOMIC DNA]</scope>
    <source>
        <strain evidence="4 5">LMG 1627</strain>
    </source>
</reference>
<evidence type="ECO:0000256" key="1">
    <source>
        <dbReference type="ARBA" id="ARBA00023002"/>
    </source>
</evidence>
<dbReference type="Gene3D" id="3.50.50.60">
    <property type="entry name" value="FAD/NAD(P)-binding domain"/>
    <property type="match status" value="1"/>
</dbReference>
<evidence type="ECO:0000313" key="4">
    <source>
        <dbReference type="EMBL" id="NHN90183.1"/>
    </source>
</evidence>
<dbReference type="Pfam" id="PF01494">
    <property type="entry name" value="FAD_binding_3"/>
    <property type="match status" value="1"/>
</dbReference>
<dbReference type="PRINTS" id="PR00420">
    <property type="entry name" value="RNGMNOXGNASE"/>
</dbReference>
<proteinExistence type="predicted"/>
<keyword evidence="1" id="KW-0560">Oxidoreductase</keyword>
<organism evidence="4 5">
    <name type="scientific">Acetobacter conturbans</name>
    <dbReference type="NCBI Taxonomy" id="1737472"/>
    <lineage>
        <taxon>Bacteria</taxon>
        <taxon>Pseudomonadati</taxon>
        <taxon>Pseudomonadota</taxon>
        <taxon>Alphaproteobacteria</taxon>
        <taxon>Acetobacterales</taxon>
        <taxon>Acetobacteraceae</taxon>
        <taxon>Acetobacter</taxon>
    </lineage>
</organism>
<dbReference type="PANTHER" id="PTHR13789:SF309">
    <property type="entry name" value="PUTATIVE (AFU_ORTHOLOGUE AFUA_6G14510)-RELATED"/>
    <property type="match status" value="1"/>
</dbReference>
<dbReference type="InterPro" id="IPR002938">
    <property type="entry name" value="FAD-bd"/>
</dbReference>
<dbReference type="InterPro" id="IPR050493">
    <property type="entry name" value="FAD-dep_Monooxygenase_BioMet"/>
</dbReference>
<keyword evidence="2" id="KW-0503">Monooxygenase</keyword>
<comment type="caution">
    <text evidence="4">The sequence shown here is derived from an EMBL/GenBank/DDBJ whole genome shotgun (WGS) entry which is preliminary data.</text>
</comment>
<dbReference type="RefSeq" id="WP_173571366.1">
    <property type="nucleotide sequence ID" value="NZ_WOSY01000036.1"/>
</dbReference>
<evidence type="ECO:0000313" key="5">
    <source>
        <dbReference type="Proteomes" id="UP000631653"/>
    </source>
</evidence>
<dbReference type="PANTHER" id="PTHR13789">
    <property type="entry name" value="MONOOXYGENASE"/>
    <property type="match status" value="1"/>
</dbReference>
<protein>
    <submittedName>
        <fullName evidence="4">NAD(P)-binding protein</fullName>
    </submittedName>
</protein>
<sequence>MANGIRIGIAGAGLGGVAAAGLLERAGFDVVLYDQAPGFSRLGAGIQFGPNVLKILAQLDGLDKELEAISCLPDYWVSRKWDDGTIMAKIPLNAERSRYGAPYITIHRGDLHQRMLERISPERVRWGHKLIDFSDNGREVALTFENGALEIVDILIGADGINSCVREKLFGMDEAVYTGWIAHRAIISGQAAKALGADVNAKWWSDDRHIVCYYLDREESEFYLVTGEPAEWTSRAGQLPSSREALREAFKGFHPLVQGYIDATDVVTKWPLKTRQPLPVWHQGRTVLLGDACHPMKPHMAQGAAMAVEDAAVLALSLAKLGVSDLNHTFGAYYTARKERATKVQSISNANTWLKQPEDPYWCYGDNVYDLSFG</sequence>
<dbReference type="SUPFAM" id="SSF51905">
    <property type="entry name" value="FAD/NAD(P)-binding domain"/>
    <property type="match status" value="1"/>
</dbReference>
<gene>
    <name evidence="4" type="ORF">GOB81_16470</name>
</gene>
<evidence type="ECO:0000259" key="3">
    <source>
        <dbReference type="Pfam" id="PF01494"/>
    </source>
</evidence>
<accession>A0ABX0K722</accession>
<evidence type="ECO:0000256" key="2">
    <source>
        <dbReference type="ARBA" id="ARBA00023033"/>
    </source>
</evidence>
<keyword evidence="5" id="KW-1185">Reference proteome</keyword>
<name>A0ABX0K722_9PROT</name>
<dbReference type="Proteomes" id="UP000631653">
    <property type="component" value="Unassembled WGS sequence"/>
</dbReference>
<dbReference type="EMBL" id="WOSY01000036">
    <property type="protein sequence ID" value="NHN90183.1"/>
    <property type="molecule type" value="Genomic_DNA"/>
</dbReference>
<feature type="domain" description="FAD-binding" evidence="3">
    <location>
        <begin position="8"/>
        <end position="344"/>
    </location>
</feature>